<sequence length="387" mass="42691">MFIKEANLETRLAHGCHKPDSETRSLASPIYQTATYGATSQEHFEDLCYNWGHVYARESNPTTDELAATLALIEGCEAGLVTSSGMGAVTSMFFSQLKSGDHIICANGIFSHTTLFLKECLMNFGVEVTFVDATDYKNVEKNLKHNTKIVYVESPLNPSLRVVDIEKISKLKEIKDFIFVVDSTFAPTPIQYPTKLGADLVIQSLTKFMNGHGDAIGGAVLGSRELINKIKWPSMPCFTGACLTPMNAWLILRGLRTLDMRVERHCKNALAIAEFLENNPLIETVNYPGIKSSPDYELCQKQMNGLGGGVLSFTLKKLTSDEDRVVKTKKIMNNLKLITIATSLGEGHTLISLYDNGLVRIAAGLENSEDLIEDLKNALDKTSEEVK</sequence>
<reference evidence="5" key="1">
    <citation type="submission" date="2022-12" db="EMBL/GenBank/DDBJ databases">
        <title>Reference genome sequencing for broad-spectrum identification of bacterial and archaeal isolates by mass spectrometry.</title>
        <authorList>
            <person name="Sekiguchi Y."/>
            <person name="Tourlousse D.M."/>
        </authorList>
    </citation>
    <scope>NUCLEOTIDE SEQUENCE</scope>
    <source>
        <strain evidence="5">10succ1</strain>
    </source>
</reference>
<comment type="cofactor">
    <cofactor evidence="1 4">
        <name>pyridoxal 5'-phosphate</name>
        <dbReference type="ChEBI" id="CHEBI:597326"/>
    </cofactor>
</comment>
<gene>
    <name evidence="5" type="primary">mdeA</name>
    <name evidence="5" type="ORF">PM10SUCC1_05650</name>
</gene>
<dbReference type="SUPFAM" id="SSF53383">
    <property type="entry name" value="PLP-dependent transferases"/>
    <property type="match status" value="1"/>
</dbReference>
<evidence type="ECO:0000256" key="3">
    <source>
        <dbReference type="PIRSR" id="PIRSR001434-2"/>
    </source>
</evidence>
<dbReference type="InterPro" id="IPR054542">
    <property type="entry name" value="Cys_met_metab_PP"/>
</dbReference>
<dbReference type="EMBL" id="BSDY01000002">
    <property type="protein sequence ID" value="GLI55050.1"/>
    <property type="molecule type" value="Genomic_DNA"/>
</dbReference>
<dbReference type="InterPro" id="IPR015422">
    <property type="entry name" value="PyrdxlP-dep_Trfase_small"/>
</dbReference>
<dbReference type="CDD" id="cd00614">
    <property type="entry name" value="CGS_like"/>
    <property type="match status" value="1"/>
</dbReference>
<dbReference type="GO" id="GO:0016846">
    <property type="term" value="F:carbon-sulfur lyase activity"/>
    <property type="evidence" value="ECO:0007669"/>
    <property type="project" value="TreeGrafter"/>
</dbReference>
<name>A0A9W6GJD4_9FUSO</name>
<dbReference type="PROSITE" id="PS00868">
    <property type="entry name" value="CYS_MET_METAB_PP"/>
    <property type="match status" value="1"/>
</dbReference>
<dbReference type="Proteomes" id="UP001144471">
    <property type="component" value="Unassembled WGS sequence"/>
</dbReference>
<proteinExistence type="inferred from homology"/>
<accession>A0A9W6GJD4</accession>
<organism evidence="5 6">
    <name type="scientific">Propionigenium maris DSM 9537</name>
    <dbReference type="NCBI Taxonomy" id="1123000"/>
    <lineage>
        <taxon>Bacteria</taxon>
        <taxon>Fusobacteriati</taxon>
        <taxon>Fusobacteriota</taxon>
        <taxon>Fusobacteriia</taxon>
        <taxon>Fusobacteriales</taxon>
        <taxon>Fusobacteriaceae</taxon>
        <taxon>Propionigenium</taxon>
    </lineage>
</organism>
<dbReference type="PIRSF" id="PIRSF001434">
    <property type="entry name" value="CGS"/>
    <property type="match status" value="1"/>
</dbReference>
<evidence type="ECO:0000313" key="6">
    <source>
        <dbReference type="Proteomes" id="UP001144471"/>
    </source>
</evidence>
<dbReference type="GO" id="GO:0030170">
    <property type="term" value="F:pyridoxal phosphate binding"/>
    <property type="evidence" value="ECO:0007669"/>
    <property type="project" value="InterPro"/>
</dbReference>
<dbReference type="Gene3D" id="3.90.1150.10">
    <property type="entry name" value="Aspartate Aminotransferase, domain 1"/>
    <property type="match status" value="1"/>
</dbReference>
<evidence type="ECO:0000256" key="4">
    <source>
        <dbReference type="RuleBase" id="RU362118"/>
    </source>
</evidence>
<dbReference type="GO" id="GO:0019346">
    <property type="term" value="P:transsulfuration"/>
    <property type="evidence" value="ECO:0007669"/>
    <property type="project" value="InterPro"/>
</dbReference>
<keyword evidence="2 3" id="KW-0663">Pyridoxal phosphate</keyword>
<dbReference type="Pfam" id="PF01053">
    <property type="entry name" value="Cys_Met_Meta_PP"/>
    <property type="match status" value="1"/>
</dbReference>
<protein>
    <submittedName>
        <fullName evidence="5">Methionine gamma-lyase</fullName>
    </submittedName>
</protein>
<dbReference type="GO" id="GO:0005737">
    <property type="term" value="C:cytoplasm"/>
    <property type="evidence" value="ECO:0007669"/>
    <property type="project" value="TreeGrafter"/>
</dbReference>
<dbReference type="InterPro" id="IPR015424">
    <property type="entry name" value="PyrdxlP-dep_Trfase"/>
</dbReference>
<dbReference type="Gene3D" id="3.40.640.10">
    <property type="entry name" value="Type I PLP-dependent aspartate aminotransferase-like (Major domain)"/>
    <property type="match status" value="1"/>
</dbReference>
<dbReference type="PANTHER" id="PTHR11808:SF80">
    <property type="entry name" value="CYSTATHIONINE GAMMA-LYASE"/>
    <property type="match status" value="1"/>
</dbReference>
<comment type="caution">
    <text evidence="5">The sequence shown here is derived from an EMBL/GenBank/DDBJ whole genome shotgun (WGS) entry which is preliminary data.</text>
</comment>
<dbReference type="PANTHER" id="PTHR11808">
    <property type="entry name" value="TRANS-SULFURATION ENZYME FAMILY MEMBER"/>
    <property type="match status" value="1"/>
</dbReference>
<evidence type="ECO:0000256" key="2">
    <source>
        <dbReference type="ARBA" id="ARBA00022898"/>
    </source>
</evidence>
<dbReference type="AlphaFoldDB" id="A0A9W6GJD4"/>
<dbReference type="InterPro" id="IPR000277">
    <property type="entry name" value="Cys/Met-Metab_PyrdxlP-dep_enz"/>
</dbReference>
<dbReference type="RefSeq" id="WP_281833286.1">
    <property type="nucleotide sequence ID" value="NZ_BSDY01000002.1"/>
</dbReference>
<evidence type="ECO:0000313" key="5">
    <source>
        <dbReference type="EMBL" id="GLI55050.1"/>
    </source>
</evidence>
<feature type="modified residue" description="N6-(pyridoxal phosphate)lysine" evidence="3">
    <location>
        <position position="207"/>
    </location>
</feature>
<dbReference type="InterPro" id="IPR015421">
    <property type="entry name" value="PyrdxlP-dep_Trfase_major"/>
</dbReference>
<comment type="similarity">
    <text evidence="4">Belongs to the trans-sulfuration enzymes family.</text>
</comment>
<keyword evidence="6" id="KW-1185">Reference proteome</keyword>
<evidence type="ECO:0000256" key="1">
    <source>
        <dbReference type="ARBA" id="ARBA00001933"/>
    </source>
</evidence>
<dbReference type="FunFam" id="3.40.640.10:FF:000046">
    <property type="entry name" value="Cystathionine gamma-lyase"/>
    <property type="match status" value="1"/>
</dbReference>